<proteinExistence type="predicted"/>
<gene>
    <name evidence="2" type="ORF">E2C01_064551</name>
</gene>
<comment type="caution">
    <text evidence="2">The sequence shown here is derived from an EMBL/GenBank/DDBJ whole genome shotgun (WGS) entry which is preliminary data.</text>
</comment>
<evidence type="ECO:0000313" key="3">
    <source>
        <dbReference type="Proteomes" id="UP000324222"/>
    </source>
</evidence>
<organism evidence="2 3">
    <name type="scientific">Portunus trituberculatus</name>
    <name type="common">Swimming crab</name>
    <name type="synonym">Neptunus trituberculatus</name>
    <dbReference type="NCBI Taxonomy" id="210409"/>
    <lineage>
        <taxon>Eukaryota</taxon>
        <taxon>Metazoa</taxon>
        <taxon>Ecdysozoa</taxon>
        <taxon>Arthropoda</taxon>
        <taxon>Crustacea</taxon>
        <taxon>Multicrustacea</taxon>
        <taxon>Malacostraca</taxon>
        <taxon>Eumalacostraca</taxon>
        <taxon>Eucarida</taxon>
        <taxon>Decapoda</taxon>
        <taxon>Pleocyemata</taxon>
        <taxon>Brachyura</taxon>
        <taxon>Eubrachyura</taxon>
        <taxon>Portunoidea</taxon>
        <taxon>Portunidae</taxon>
        <taxon>Portuninae</taxon>
        <taxon>Portunus</taxon>
    </lineage>
</organism>
<feature type="compositionally biased region" description="Basic and acidic residues" evidence="1">
    <location>
        <begin position="69"/>
        <end position="89"/>
    </location>
</feature>
<protein>
    <submittedName>
        <fullName evidence="2">Uncharacterized protein</fullName>
    </submittedName>
</protein>
<reference evidence="2 3" key="1">
    <citation type="submission" date="2019-05" db="EMBL/GenBank/DDBJ databases">
        <title>Another draft genome of Portunus trituberculatus and its Hox gene families provides insights of decapod evolution.</title>
        <authorList>
            <person name="Jeong J.-H."/>
            <person name="Song I."/>
            <person name="Kim S."/>
            <person name="Choi T."/>
            <person name="Kim D."/>
            <person name="Ryu S."/>
            <person name="Kim W."/>
        </authorList>
    </citation>
    <scope>NUCLEOTIDE SEQUENCE [LARGE SCALE GENOMIC DNA]</scope>
    <source>
        <tissue evidence="2">Muscle</tissue>
    </source>
</reference>
<dbReference type="EMBL" id="VSRR010030906">
    <property type="protein sequence ID" value="MPC70308.1"/>
    <property type="molecule type" value="Genomic_DNA"/>
</dbReference>
<evidence type="ECO:0000313" key="2">
    <source>
        <dbReference type="EMBL" id="MPC70308.1"/>
    </source>
</evidence>
<feature type="region of interest" description="Disordered" evidence="1">
    <location>
        <begin position="59"/>
        <end position="89"/>
    </location>
</feature>
<dbReference type="AlphaFoldDB" id="A0A5B7HNN2"/>
<feature type="compositionally biased region" description="Low complexity" evidence="1">
    <location>
        <begin position="59"/>
        <end position="68"/>
    </location>
</feature>
<accession>A0A5B7HNN2</accession>
<sequence>MGAGGGEVGRPVSDQRFHQRHSRWRRLEVLVALSKHSLRLTPSLAFLYSRNHSWRLRSSGVQAAAGSQARREADVRGGHYTQEEKREAI</sequence>
<feature type="region of interest" description="Disordered" evidence="1">
    <location>
        <begin position="1"/>
        <end position="20"/>
    </location>
</feature>
<evidence type="ECO:0000256" key="1">
    <source>
        <dbReference type="SAM" id="MobiDB-lite"/>
    </source>
</evidence>
<keyword evidence="3" id="KW-1185">Reference proteome</keyword>
<dbReference type="Proteomes" id="UP000324222">
    <property type="component" value="Unassembled WGS sequence"/>
</dbReference>
<name>A0A5B7HNN2_PORTR</name>